<feature type="region of interest" description="Disordered" evidence="1">
    <location>
        <begin position="72"/>
        <end position="96"/>
    </location>
</feature>
<dbReference type="RefSeq" id="WP_377935144.1">
    <property type="nucleotide sequence ID" value="NZ_JBHUEA010000018.1"/>
</dbReference>
<reference evidence="3" key="1">
    <citation type="journal article" date="2019" name="Int. J. Syst. Evol. Microbiol.">
        <title>The Global Catalogue of Microorganisms (GCM) 10K type strain sequencing project: providing services to taxonomists for standard genome sequencing and annotation.</title>
        <authorList>
            <consortium name="The Broad Institute Genomics Platform"/>
            <consortium name="The Broad Institute Genome Sequencing Center for Infectious Disease"/>
            <person name="Wu L."/>
            <person name="Ma J."/>
        </authorList>
    </citation>
    <scope>NUCLEOTIDE SEQUENCE [LARGE SCALE GENOMIC DNA]</scope>
    <source>
        <strain evidence="3">CGMCC 1.12471</strain>
    </source>
</reference>
<protein>
    <recommendedName>
        <fullName evidence="4">Flagellar protein FliT</fullName>
    </recommendedName>
</protein>
<sequence>MAWDPWGPVLDDLEERVVAAETGDLSALQGWEPPTSIRPMDDEEQHRANGILGRQRRLLERLRSERAEVAASLAATRRPAPRRALSSAPVYVDRVG</sequence>
<feature type="compositionally biased region" description="Low complexity" evidence="1">
    <location>
        <begin position="72"/>
        <end position="89"/>
    </location>
</feature>
<evidence type="ECO:0000313" key="3">
    <source>
        <dbReference type="Proteomes" id="UP001597347"/>
    </source>
</evidence>
<evidence type="ECO:0008006" key="4">
    <source>
        <dbReference type="Google" id="ProtNLM"/>
    </source>
</evidence>
<gene>
    <name evidence="2" type="ORF">ACFSBI_11765</name>
</gene>
<proteinExistence type="predicted"/>
<accession>A0ABW4LGL5</accession>
<comment type="caution">
    <text evidence="2">The sequence shown here is derived from an EMBL/GenBank/DDBJ whole genome shotgun (WGS) entry which is preliminary data.</text>
</comment>
<evidence type="ECO:0000256" key="1">
    <source>
        <dbReference type="SAM" id="MobiDB-lite"/>
    </source>
</evidence>
<keyword evidence="3" id="KW-1185">Reference proteome</keyword>
<evidence type="ECO:0000313" key="2">
    <source>
        <dbReference type="EMBL" id="MFD1722227.1"/>
    </source>
</evidence>
<organism evidence="2 3">
    <name type="scientific">Amnibacterium endophyticum</name>
    <dbReference type="NCBI Taxonomy" id="2109337"/>
    <lineage>
        <taxon>Bacteria</taxon>
        <taxon>Bacillati</taxon>
        <taxon>Actinomycetota</taxon>
        <taxon>Actinomycetes</taxon>
        <taxon>Micrococcales</taxon>
        <taxon>Microbacteriaceae</taxon>
        <taxon>Amnibacterium</taxon>
    </lineage>
</organism>
<dbReference type="Proteomes" id="UP001597347">
    <property type="component" value="Unassembled WGS sequence"/>
</dbReference>
<dbReference type="EMBL" id="JBHUEA010000018">
    <property type="protein sequence ID" value="MFD1722227.1"/>
    <property type="molecule type" value="Genomic_DNA"/>
</dbReference>
<name>A0ABW4LGL5_9MICO</name>